<keyword evidence="4" id="KW-0378">Hydrolase</keyword>
<dbReference type="NCBIfam" id="TIGR00706">
    <property type="entry name" value="SppA_dom"/>
    <property type="match status" value="1"/>
</dbReference>
<dbReference type="NCBIfam" id="TIGR00705">
    <property type="entry name" value="SppA_67K"/>
    <property type="match status" value="1"/>
</dbReference>
<dbReference type="InterPro" id="IPR002142">
    <property type="entry name" value="Peptidase_S49"/>
</dbReference>
<feature type="domain" description="Peptidase S49" evidence="8">
    <location>
        <begin position="139"/>
        <end position="297"/>
    </location>
</feature>
<keyword evidence="7" id="KW-1133">Transmembrane helix</keyword>
<dbReference type="PANTHER" id="PTHR33209:SF1">
    <property type="entry name" value="PEPTIDASE S49 DOMAIN-CONTAINING PROTEIN"/>
    <property type="match status" value="1"/>
</dbReference>
<comment type="caution">
    <text evidence="9">The sequence shown here is derived from an EMBL/GenBank/DDBJ whole genome shotgun (WGS) entry which is preliminary data.</text>
</comment>
<evidence type="ECO:0000256" key="5">
    <source>
        <dbReference type="ARBA" id="ARBA00022825"/>
    </source>
</evidence>
<evidence type="ECO:0000313" key="10">
    <source>
        <dbReference type="Proteomes" id="UP001224392"/>
    </source>
</evidence>
<dbReference type="CDD" id="cd07023">
    <property type="entry name" value="S49_Sppa_N_C"/>
    <property type="match status" value="1"/>
</dbReference>
<dbReference type="PIRSF" id="PIRSF001217">
    <property type="entry name" value="Protease_4_SppA"/>
    <property type="match status" value="1"/>
</dbReference>
<comment type="subcellular location">
    <subcellularLocation>
        <location evidence="1">Membrane</location>
    </subcellularLocation>
</comment>
<evidence type="ECO:0000256" key="1">
    <source>
        <dbReference type="ARBA" id="ARBA00004370"/>
    </source>
</evidence>
<keyword evidence="3" id="KW-0645">Protease</keyword>
<name>A0ABQ6M2Q1_9GAMM</name>
<evidence type="ECO:0000256" key="6">
    <source>
        <dbReference type="ARBA" id="ARBA00023136"/>
    </source>
</evidence>
<evidence type="ECO:0000256" key="3">
    <source>
        <dbReference type="ARBA" id="ARBA00022670"/>
    </source>
</evidence>
<dbReference type="InterPro" id="IPR004635">
    <property type="entry name" value="Pept_S49_SppA"/>
</dbReference>
<dbReference type="InterPro" id="IPR029045">
    <property type="entry name" value="ClpP/crotonase-like_dom_sf"/>
</dbReference>
<dbReference type="InterPro" id="IPR004634">
    <property type="entry name" value="Pept_S49_pIV"/>
</dbReference>
<organism evidence="9 10">
    <name type="scientific">Biformimicrobium ophioploci</name>
    <dbReference type="NCBI Taxonomy" id="3036711"/>
    <lineage>
        <taxon>Bacteria</taxon>
        <taxon>Pseudomonadati</taxon>
        <taxon>Pseudomonadota</taxon>
        <taxon>Gammaproteobacteria</taxon>
        <taxon>Cellvibrionales</taxon>
        <taxon>Microbulbiferaceae</taxon>
        <taxon>Biformimicrobium</taxon>
    </lineage>
</organism>
<keyword evidence="6 7" id="KW-0472">Membrane</keyword>
<dbReference type="Gene3D" id="3.90.226.10">
    <property type="entry name" value="2-enoyl-CoA Hydratase, Chain A, domain 1"/>
    <property type="match status" value="3"/>
</dbReference>
<evidence type="ECO:0000256" key="2">
    <source>
        <dbReference type="ARBA" id="ARBA00008683"/>
    </source>
</evidence>
<keyword evidence="7" id="KW-0812">Transmembrane</keyword>
<feature type="domain" description="Peptidase S49" evidence="8">
    <location>
        <begin position="395"/>
        <end position="546"/>
    </location>
</feature>
<dbReference type="InterPro" id="IPR047217">
    <property type="entry name" value="S49_SppA_67K_type_N"/>
</dbReference>
<dbReference type="Proteomes" id="UP001224392">
    <property type="component" value="Unassembled WGS sequence"/>
</dbReference>
<protein>
    <submittedName>
        <fullName evidence="9">Signal peptide peptidase SppA</fullName>
    </submittedName>
</protein>
<proteinExistence type="inferred from homology"/>
<dbReference type="PANTHER" id="PTHR33209">
    <property type="entry name" value="PROTEASE 4"/>
    <property type="match status" value="1"/>
</dbReference>
<dbReference type="Gene3D" id="6.20.330.10">
    <property type="match status" value="1"/>
</dbReference>
<evidence type="ECO:0000259" key="8">
    <source>
        <dbReference type="Pfam" id="PF01343"/>
    </source>
</evidence>
<evidence type="ECO:0000256" key="7">
    <source>
        <dbReference type="SAM" id="Phobius"/>
    </source>
</evidence>
<dbReference type="SUPFAM" id="SSF52096">
    <property type="entry name" value="ClpP/crotonase"/>
    <property type="match status" value="2"/>
</dbReference>
<accession>A0ABQ6M2Q1</accession>
<gene>
    <name evidence="9" type="primary">sppA</name>
    <name evidence="9" type="ORF">MNKW57_28710</name>
</gene>
<dbReference type="RefSeq" id="WP_285765156.1">
    <property type="nucleotide sequence ID" value="NZ_BSYJ01000006.1"/>
</dbReference>
<sequence length="618" mass="67692">MTESDRPKKGLIRRFFGGIWHLLGWLRTLFANLIFLLILLLIGSVLFGDKEDPYRIPDKGALRIAPSGVLVDELTQQSTLPLLLGAEPQQTETRVKDLVDAIDHAAGDARINAIVMELDSMVGGSLSKLEEIGAALQKFKKSGKPIYAIADNYTQSQYYLASHADQVYLNPMGSVLLTGFGAFRNYYKSALEKLKINFHVFRVGDYKDFVEPFLRDDMSPASRENNQRWLNALWTEYAEHVSTLRDLPADSIDKFIHTLPQQLESHAGSWAEAAKSAGLVDDLSHRRQVVSKLQKEVGKNKDGDSYQSIEAINYIRHIRLTSIEDRSRKGKIGLVTASGSIVDGKAPPGQIGSATLVQRLYKAQKEKVNAVVLRIDSGGGSSFASEEIRQAVLALRNDGIPVIMSMGSVAASGGYWIAAGADKIWASPSTITGSIGVFGAFPTFEESLEHIGIYNDGVGTSKLAGAMRLDRPLSPMAESLLQQGVENTYARFLALVAEARNSTPEEIDKIAQGQVWTGRDAKQLGLVDELGGLQEAIADAAQIAELEDYRVVEIERDLNALEKFLRTLNQGVDARIEANLPLLAWLQNIDPALASGHLLSTFNDPRAIYARCLDCAAP</sequence>
<comment type="similarity">
    <text evidence="2">Belongs to the peptidase S49 family.</text>
</comment>
<evidence type="ECO:0000313" key="9">
    <source>
        <dbReference type="EMBL" id="GMG88550.1"/>
    </source>
</evidence>
<evidence type="ECO:0000256" key="4">
    <source>
        <dbReference type="ARBA" id="ARBA00022801"/>
    </source>
</evidence>
<feature type="transmembrane region" description="Helical" evidence="7">
    <location>
        <begin position="20"/>
        <end position="47"/>
    </location>
</feature>
<dbReference type="Pfam" id="PF01343">
    <property type="entry name" value="Peptidase_S49"/>
    <property type="match status" value="2"/>
</dbReference>
<reference evidence="9 10" key="1">
    <citation type="submission" date="2023-04" db="EMBL/GenBank/DDBJ databases">
        <title>Marinobulbifer ophiurae gen. nov., sp. Nov., isolate from tissue of brittle star Ophioplocus japonicus.</title>
        <authorList>
            <person name="Kawano K."/>
            <person name="Sawayama S."/>
            <person name="Nakagawa S."/>
        </authorList>
    </citation>
    <scope>NUCLEOTIDE SEQUENCE [LARGE SCALE GENOMIC DNA]</scope>
    <source>
        <strain evidence="9 10">NKW57</strain>
    </source>
</reference>
<dbReference type="EMBL" id="BSYJ01000006">
    <property type="protein sequence ID" value="GMG88550.1"/>
    <property type="molecule type" value="Genomic_DNA"/>
</dbReference>
<keyword evidence="5" id="KW-0720">Serine protease</keyword>
<keyword evidence="10" id="KW-1185">Reference proteome</keyword>
<dbReference type="CDD" id="cd07018">
    <property type="entry name" value="S49_SppA_67K_type"/>
    <property type="match status" value="1"/>
</dbReference>
<dbReference type="InterPro" id="IPR047272">
    <property type="entry name" value="S49_SppA_C"/>
</dbReference>